<evidence type="ECO:0000256" key="5">
    <source>
        <dbReference type="SAM" id="MobiDB-lite"/>
    </source>
</evidence>
<evidence type="ECO:0000259" key="11">
    <source>
        <dbReference type="Pfam" id="PF17974"/>
    </source>
</evidence>
<reference evidence="14 15" key="1">
    <citation type="submission" date="2012-09" db="EMBL/GenBank/DDBJ databases">
        <title>The Genome Sequence of Alloiococcus otitis ATCC 51267.</title>
        <authorList>
            <consortium name="The Broad Institute Genome Sequencing Platform"/>
            <person name="Earl A."/>
            <person name="Ward D."/>
            <person name="Feldgarden M."/>
            <person name="Gevers D."/>
            <person name="Huys G."/>
            <person name="Walker B."/>
            <person name="Young S.K."/>
            <person name="Zeng Q."/>
            <person name="Gargeya S."/>
            <person name="Fitzgerald M."/>
            <person name="Haas B."/>
            <person name="Abouelleil A."/>
            <person name="Alvarado L."/>
            <person name="Arachchi H.M."/>
            <person name="Berlin A.M."/>
            <person name="Chapman S.B."/>
            <person name="Goldberg J."/>
            <person name="Griggs A."/>
            <person name="Gujja S."/>
            <person name="Hansen M."/>
            <person name="Howarth C."/>
            <person name="Imamovic A."/>
            <person name="Larimer J."/>
            <person name="McCowen C."/>
            <person name="Montmayeur A."/>
            <person name="Murphy C."/>
            <person name="Neiman D."/>
            <person name="Pearson M."/>
            <person name="Priest M."/>
            <person name="Roberts A."/>
            <person name="Saif S."/>
            <person name="Shea T."/>
            <person name="Sisk P."/>
            <person name="Sykes S."/>
            <person name="Wortman J."/>
            <person name="Nusbaum C."/>
            <person name="Birren B."/>
        </authorList>
    </citation>
    <scope>NUCLEOTIDE SEQUENCE [LARGE SCALE GENOMIC DNA]</scope>
    <source>
        <strain evidence="14 15">ATCC 51267</strain>
    </source>
</reference>
<evidence type="ECO:0000259" key="13">
    <source>
        <dbReference type="Pfam" id="PF21466"/>
    </source>
</evidence>
<dbReference type="InterPro" id="IPR008979">
    <property type="entry name" value="Galactose-bd-like_sf"/>
</dbReference>
<keyword evidence="4" id="KW-0732">Signal</keyword>
<feature type="domain" description="YSIRK Gram-positive signal peptide" evidence="7">
    <location>
        <begin position="20"/>
        <end position="41"/>
    </location>
</feature>
<comment type="similarity">
    <text evidence="2">Belongs to the glycosyl hydrolase 33 family.</text>
</comment>
<evidence type="ECO:0000256" key="2">
    <source>
        <dbReference type="ARBA" id="ARBA00009348"/>
    </source>
</evidence>
<evidence type="ECO:0000256" key="4">
    <source>
        <dbReference type="ARBA" id="ARBA00022729"/>
    </source>
</evidence>
<dbReference type="InterPro" id="IPR014718">
    <property type="entry name" value="GH-type_carb-bd"/>
</dbReference>
<dbReference type="SUPFAM" id="SSF49785">
    <property type="entry name" value="Galactose-binding domain-like"/>
    <property type="match status" value="1"/>
</dbReference>
<dbReference type="Pfam" id="PF13088">
    <property type="entry name" value="BNR_2"/>
    <property type="match status" value="1"/>
</dbReference>
<dbReference type="GO" id="GO:0016020">
    <property type="term" value="C:membrane"/>
    <property type="evidence" value="ECO:0007669"/>
    <property type="project" value="TreeGrafter"/>
</dbReference>
<dbReference type="InterPro" id="IPR000421">
    <property type="entry name" value="FA58C"/>
</dbReference>
<dbReference type="GO" id="GO:0033926">
    <property type="term" value="F:endo-alpha-N-acetylgalactosaminidase activity"/>
    <property type="evidence" value="ECO:0007669"/>
    <property type="project" value="InterPro"/>
</dbReference>
<dbReference type="HOGENOM" id="CLU_228602_0_0_9"/>
<dbReference type="Pfam" id="PF00754">
    <property type="entry name" value="F5_F8_type_C"/>
    <property type="match status" value="1"/>
</dbReference>
<comment type="caution">
    <text evidence="14">The sequence shown here is derived from an EMBL/GenBank/DDBJ whole genome shotgun (WGS) entry which is preliminary data.</text>
</comment>
<sequence>MLGKNNKKAKERWNGRKVDHFSLKKLSVGVVSVAVSSSLFFFNSQEVAAEEGERSQQVEALADHLSDKDLSSEDSDQARDLLTEDGVKGPAGEGDFEPGAKAEWGQTGKVNRDKNENTKANTGKQVSPEGQAETKTPEEPESPAGQKDLERKADQDSQPGPETSPEKEAGQSREAKTSQEDPSQGLDLAPKTQWNRNQFLNAALGEWQDLVPNPQEPEKPEEDTQGQDPEEDKEVETDYIQSEELIAQIDQNFPRVINYEYKGKEIAGQERPIDTIEVNGKAYQPEVTYQKTAPNKASYVLHAKSDDPADLIDAEFQIDITIEDNVVDFKMVDYVNHLQDHENLIKTFSIPDHSVVSISGEDEKSRLMSTNLSTNTRVSGDREYQVSDLQPGSQIDGLYQFIYNDDFSATLWSNAQNQGNYRYERVRANVSEVDGQTSLGLSSVPWVIQKSPQHPSPKDQPDLMPHLRVTITDDLNQDGQVDWQDAAIEYRKIANSPQGAETVPELVSQRIAMNFGSQAQNPFIKTLDGVKRVYLHTDGLGQSVLLKGYGNEGHDSSHLNYKDVGQRMGGVEDFRYLLDQGQEYGARFGVHINAGETYPESPVFHDDLLRSNLGQAIYDDEALLKDITDNFAQWLAVQSGDLEAARDMFGRWYDEEIVQFERGDFIYGWNWLDQGYAIDNEYDLLNGRDQRLKDFRRAIGGNLDFVYVDIWGNGTSGNESAWNSYQLAREINQQGWRLANEFPSAFEYDSTFNHWATDLPYGDYASKGFNSKVARFIRNHEKDVWIGNYPSYLGAAVSPLLGGYYMKDFEGWQGRNDYDEYIRNIYSVNIPTKFLQHFQVIRWEDGYPVVMTDNAGNSFWWVPEMEIELTDGENTVVVKRKSNDYQNNLEGYMGRTIHLNGKKVLDDDQYLLPWNWDADGEDLAEDKERLFHWNETGGDSVWELPADWQVDSVVLYRLTDQGRQLLGHLEVQDGIIKLENILPQTPYVIYKTEQAPLTVEWDSDPYLDDTGFNSGSLDYWQVQGDTDSASIYRVPGNNPVLKFENSQETTTVSQKIDNLKPGKVYDVYVGVDNRSDAPAKLRVTVGDTVYENYTNRSIAQNFVQADAHNTNPVNATENGTSYFQNMYVRFVAPDYGVDVHVSLEREAGLGNTYFDDVRVVEKDRQAPVQEGVFVQDFEDVTQGIFPFVVGDVEGVEDNRTHLSEKHTPYTQAGWDGKVISDVIDGNWSLKTNGLVGQDKLVYQTIPQNLRFEPGKAYKVSFDYEAGSDGTYALAISDEPYDTSVSASSGANGVNIRLIPLAKTWSENNEIDGPGHIEFTIIGGESGNTWFGIVSTKQNADTRGEGGNQADARGYKDFILDNLRVEEVEKTPEVELDYIKQMLEPFDYESYTEESGQAYQQAVYNLLKADIFNADPSLINQRLEEFKQAKDNLEAIDYKVDRNKIEKAEGPQQDAEAGFEKAFDGDITTLWHTQWDGSGFDQPAIVTFKEPVEIASIRYIPRQTGQPNGRLKAGQFTIIDDQGQAHVYTFEDWENSAEAKVVELDEPVMAKQVILEAEHSYGDIADHYVSAAEIEFLKAYDVAEPVDSSELDQLFNRLNGRVPEDLYQPLHSLYRAAVDLNVLTEASYTELKEALQSLPLTDNYPWFDIDITADDQAHPVFKAGENGQKNEDDVFSYRIPALIQTKEGTLIAGADERHDHNADWGNIDMVIRRSTDGGKTWSERIVVVDLPTNPNSEFPGQIDSAFTIDMALAQAEDGRILAVYDMFPEMRGVQDIQDEEPYVEIDGKHYLKLYTDSEAVYTVREGGVVYDPAGQATDYKVVIESEQAPYSDLGNLYYGDQLIGNIYFMTNSNSPFRVARTNYIWVSSSVDDGLTWSSPKDITPQIREDWMLFYGVGPGAGLTLHTGPYKGRIVIPMYSTNTVSHLNGSQSSRLIYSDDNGETWQSGESINDGRVLENGEKIHSSTMNHDQAQTTEASVVQLNNGDVKLFMRNLSGNLQVATSHDGGETWEDQIRSYDDVNDVYVQLAAIQTVIDGQEYVFVTNADGPGRNNGGLNIAAVEEDGELYWFDHLPIQDGKFAYNSLTELGQGEYGILYEHAKDGENDYTLYFKNISVKPAGQTDDEDYPTIEGELSVDSVYDFLAPVFEWNIDYEEETDYPTIEGESSVDSVYDFLAPDFEWNIDDEEGTDYPTIEGELSVDWVYDFLAPDFEWNIDYEEDTDYPTIEGESSVDSVYDFLAPVFEWNIDDEDDKDYPTIEGETSVDSVYDFLAPDFEWNIDYEEDTDYPTIEGESSVDSVYDFLAPDFEWNIDYEEEAPTSPSPDQDPDQDNDGKDPDESGQAPDSDDLGPKPDDSAESEDPQADSDDQEGQDPSDPVDSQETPKASVKPVKSDKTSPVVPSKDTGSKEASQVKDNKALDYLLKQAKGEKATSQKATSQNPQTDSASQAKDSKDQDTLPDTATSAWALGALGLSALLSGLGIQKFKKEDKED</sequence>
<evidence type="ECO:0000259" key="7">
    <source>
        <dbReference type="Pfam" id="PF04650"/>
    </source>
</evidence>
<feature type="compositionally biased region" description="Polar residues" evidence="5">
    <location>
        <begin position="2430"/>
        <end position="2446"/>
    </location>
</feature>
<keyword evidence="15" id="KW-1185">Reference proteome</keyword>
<feature type="compositionally biased region" description="Basic and acidic residues" evidence="5">
    <location>
        <begin position="2402"/>
        <end position="2415"/>
    </location>
</feature>
<dbReference type="Gene3D" id="2.40.220.10">
    <property type="entry name" value="Intramolecular Trans-sialidase, Domain 3"/>
    <property type="match status" value="1"/>
</dbReference>
<evidence type="ECO:0000259" key="6">
    <source>
        <dbReference type="Pfam" id="PF00754"/>
    </source>
</evidence>
<feature type="domain" description="Endo-alpha-N-acetylgalactosaminidase" evidence="13">
    <location>
        <begin position="1009"/>
        <end position="1154"/>
    </location>
</feature>
<dbReference type="Gene3D" id="2.60.40.1180">
    <property type="entry name" value="Golgi alpha-mannosidase II"/>
    <property type="match status" value="1"/>
</dbReference>
<dbReference type="EMBL" id="AGXA01000013">
    <property type="protein sequence ID" value="EKU93921.1"/>
    <property type="molecule type" value="Genomic_DNA"/>
</dbReference>
<evidence type="ECO:0000259" key="12">
    <source>
        <dbReference type="Pfam" id="PF18080"/>
    </source>
</evidence>
<evidence type="ECO:0000256" key="1">
    <source>
        <dbReference type="ARBA" id="ARBA00000427"/>
    </source>
</evidence>
<dbReference type="Gene3D" id="2.70.98.10">
    <property type="match status" value="1"/>
</dbReference>
<dbReference type="eggNOG" id="COG4409">
    <property type="taxonomic scope" value="Bacteria"/>
</dbReference>
<dbReference type="PANTHER" id="PTHR10628">
    <property type="entry name" value="SIALIDASE"/>
    <property type="match status" value="1"/>
</dbReference>
<dbReference type="eggNOG" id="COG0366">
    <property type="taxonomic scope" value="Bacteria"/>
</dbReference>
<evidence type="ECO:0000259" key="10">
    <source>
        <dbReference type="Pfam" id="PF17451"/>
    </source>
</evidence>
<organism evidence="14 15">
    <name type="scientific">Alloiococcus otitis ATCC 51267</name>
    <dbReference type="NCBI Taxonomy" id="883081"/>
    <lineage>
        <taxon>Bacteria</taxon>
        <taxon>Bacillati</taxon>
        <taxon>Bacillota</taxon>
        <taxon>Bacilli</taxon>
        <taxon>Lactobacillales</taxon>
        <taxon>Carnobacteriaceae</taxon>
        <taxon>Alloiococcus</taxon>
    </lineage>
</organism>
<feature type="compositionally biased region" description="Acidic residues" evidence="5">
    <location>
        <begin position="2353"/>
        <end position="2370"/>
    </location>
</feature>
<evidence type="ECO:0000259" key="9">
    <source>
        <dbReference type="Pfam" id="PF13088"/>
    </source>
</evidence>
<feature type="domain" description="Endo-alpha-N-acetylgalactosaminidase" evidence="11">
    <location>
        <begin position="1155"/>
        <end position="1353"/>
    </location>
</feature>
<dbReference type="Pfam" id="PF12905">
    <property type="entry name" value="Glyco_hydro_101"/>
    <property type="match status" value="1"/>
</dbReference>
<dbReference type="Pfam" id="PF17451">
    <property type="entry name" value="Glyco_hyd_101C"/>
    <property type="match status" value="1"/>
</dbReference>
<feature type="domain" description="Galactose mutarotase-like fold" evidence="12">
    <location>
        <begin position="240"/>
        <end position="483"/>
    </location>
</feature>
<dbReference type="Proteomes" id="UP000009875">
    <property type="component" value="Unassembled WGS sequence"/>
</dbReference>
<feature type="compositionally biased region" description="Basic and acidic residues" evidence="5">
    <location>
        <begin position="52"/>
        <end position="87"/>
    </location>
</feature>
<accession>K9EDL6</accession>
<dbReference type="InterPro" id="IPR025706">
    <property type="entry name" value="Endoa_GalNAc"/>
</dbReference>
<dbReference type="RefSeq" id="WP_003777245.1">
    <property type="nucleotide sequence ID" value="NZ_JH992958.1"/>
</dbReference>
<dbReference type="GO" id="GO:0009313">
    <property type="term" value="P:oligosaccharide catabolic process"/>
    <property type="evidence" value="ECO:0007669"/>
    <property type="project" value="TreeGrafter"/>
</dbReference>
<dbReference type="EC" id="3.2.1.18" evidence="3"/>
<dbReference type="Pfam" id="PF18080">
    <property type="entry name" value="Gal_mutarotas_3"/>
    <property type="match status" value="1"/>
</dbReference>
<dbReference type="NCBIfam" id="TIGR01168">
    <property type="entry name" value="YSIRK_signal"/>
    <property type="match status" value="1"/>
</dbReference>
<dbReference type="Gene3D" id="2.60.120.260">
    <property type="entry name" value="Galactose-binding domain-like"/>
    <property type="match status" value="3"/>
</dbReference>
<feature type="compositionally biased region" description="Acidic residues" evidence="5">
    <location>
        <begin position="219"/>
        <end position="237"/>
    </location>
</feature>
<dbReference type="InterPro" id="IPR040502">
    <property type="entry name" value="GH101_dom-6"/>
</dbReference>
<dbReference type="STRING" id="883081.HMPREF9698_00598"/>
<feature type="domain" description="Sialidase" evidence="9">
    <location>
        <begin position="1852"/>
        <end position="2091"/>
    </location>
</feature>
<comment type="catalytic activity">
    <reaction evidence="1">
        <text>Hydrolysis of alpha-(2-&gt;3)-, alpha-(2-&gt;6)-, alpha-(2-&gt;8)- glycosidic linkages of terminal sialic acid residues in oligosaccharides, glycoproteins, glycolipids, colominic acid and synthetic substrates.</text>
        <dbReference type="EC" id="3.2.1.18"/>
    </reaction>
</comment>
<dbReference type="OrthoDB" id="1095434at2"/>
<dbReference type="InterPro" id="IPR013780">
    <property type="entry name" value="Glyco_hydro_b"/>
</dbReference>
<dbReference type="CDD" id="cd14244">
    <property type="entry name" value="GH_101_like"/>
    <property type="match status" value="1"/>
</dbReference>
<gene>
    <name evidence="14" type="ORF">HMPREF9698_00598</name>
</gene>
<dbReference type="Gene3D" id="2.120.10.10">
    <property type="match status" value="1"/>
</dbReference>
<dbReference type="GO" id="GO:0030246">
    <property type="term" value="F:carbohydrate binding"/>
    <property type="evidence" value="ECO:0007669"/>
    <property type="project" value="InterPro"/>
</dbReference>
<dbReference type="InterPro" id="IPR040633">
    <property type="entry name" value="Gal_mutarotas_3"/>
</dbReference>
<feature type="domain" description="Glycosyl hydrolase 101 beta-sandwich" evidence="10">
    <location>
        <begin position="829"/>
        <end position="964"/>
    </location>
</feature>
<dbReference type="CDD" id="cd15482">
    <property type="entry name" value="Sialidase_non-viral"/>
    <property type="match status" value="1"/>
</dbReference>
<feature type="domain" description="F5/8 type C" evidence="6">
    <location>
        <begin position="1454"/>
        <end position="1559"/>
    </location>
</feature>
<name>K9EDL6_9LACT</name>
<dbReference type="Pfam" id="PF21466">
    <property type="entry name" value="GH101_dom-5"/>
    <property type="match status" value="1"/>
</dbReference>
<feature type="region of interest" description="Disordered" evidence="5">
    <location>
        <begin position="52"/>
        <end position="195"/>
    </location>
</feature>
<feature type="region of interest" description="Disordered" evidence="5">
    <location>
        <begin position="2313"/>
        <end position="2456"/>
    </location>
</feature>
<dbReference type="InterPro" id="IPR005877">
    <property type="entry name" value="YSIRK_signal_dom"/>
</dbReference>
<dbReference type="InterPro" id="IPR035364">
    <property type="entry name" value="Beta_sandwich_GH101"/>
</dbReference>
<dbReference type="InterPro" id="IPR036278">
    <property type="entry name" value="Sialidase_sf"/>
</dbReference>
<evidence type="ECO:0000313" key="15">
    <source>
        <dbReference type="Proteomes" id="UP000009875"/>
    </source>
</evidence>
<dbReference type="GO" id="GO:0006689">
    <property type="term" value="P:ganglioside catabolic process"/>
    <property type="evidence" value="ECO:0007669"/>
    <property type="project" value="TreeGrafter"/>
</dbReference>
<dbReference type="PANTHER" id="PTHR10628:SF30">
    <property type="entry name" value="EXO-ALPHA-SIALIDASE"/>
    <property type="match status" value="1"/>
</dbReference>
<feature type="region of interest" description="Disordered" evidence="5">
    <location>
        <begin position="210"/>
        <end position="237"/>
    </location>
</feature>
<dbReference type="SUPFAM" id="SSF50939">
    <property type="entry name" value="Sialidases"/>
    <property type="match status" value="1"/>
</dbReference>
<dbReference type="GO" id="GO:0005737">
    <property type="term" value="C:cytoplasm"/>
    <property type="evidence" value="ECO:0007669"/>
    <property type="project" value="TreeGrafter"/>
</dbReference>
<evidence type="ECO:0000256" key="3">
    <source>
        <dbReference type="ARBA" id="ARBA00012733"/>
    </source>
</evidence>
<evidence type="ECO:0000259" key="8">
    <source>
        <dbReference type="Pfam" id="PF12905"/>
    </source>
</evidence>
<dbReference type="PATRIC" id="fig|883081.3.peg.596"/>
<feature type="compositionally biased region" description="Basic and acidic residues" evidence="5">
    <location>
        <begin position="164"/>
        <end position="179"/>
    </location>
</feature>
<dbReference type="InterPro" id="IPR026856">
    <property type="entry name" value="Sialidase_fam"/>
</dbReference>
<dbReference type="Pfam" id="PF04650">
    <property type="entry name" value="YSIRK_signal"/>
    <property type="match status" value="1"/>
</dbReference>
<feature type="domain" description="Endo-alpha-N-acetylgalactosaminidase" evidence="8">
    <location>
        <begin position="484"/>
        <end position="822"/>
    </location>
</feature>
<evidence type="ECO:0000313" key="14">
    <source>
        <dbReference type="EMBL" id="EKU93921.1"/>
    </source>
</evidence>
<protein>
    <recommendedName>
        <fullName evidence="3">exo-alpha-sialidase</fullName>
        <ecNumber evidence="3">3.2.1.18</ecNumber>
    </recommendedName>
</protein>
<dbReference type="Pfam" id="PF17974">
    <property type="entry name" value="GalBD_like"/>
    <property type="match status" value="1"/>
</dbReference>
<dbReference type="Gene3D" id="3.20.20.80">
    <property type="entry name" value="Glycosidases"/>
    <property type="match status" value="1"/>
</dbReference>
<dbReference type="InterPro" id="IPR049314">
    <property type="entry name" value="GH101_dom-5"/>
</dbReference>
<dbReference type="GO" id="GO:0004308">
    <property type="term" value="F:exo-alpha-sialidase activity"/>
    <property type="evidence" value="ECO:0007669"/>
    <property type="project" value="UniProtKB-EC"/>
</dbReference>
<dbReference type="InterPro" id="IPR011040">
    <property type="entry name" value="Sialidase"/>
</dbReference>
<dbReference type="InterPro" id="IPR023364">
    <property type="entry name" value="Trans_sialidase_dom3"/>
</dbReference>
<proteinExistence type="inferred from homology"/>